<sequence length="155" mass="17450">MNVIHSQLTNTLIAQALSPLITTIIPLTIAASGLLLKIRTTGVGLAIVSMVVWVTVINPISAILFVEPYRKAILTFIGIGHNKVRMQVGGIQQITFVDTYEMKRNSRLDRPSTQLKDFIVRKEYLGITGFGGMDDLEIRNGRVRRQAWMENKMFY</sequence>
<keyword evidence="2" id="KW-1185">Reference proteome</keyword>
<keyword evidence="1" id="KW-1133">Transmembrane helix</keyword>
<feature type="transmembrane region" description="Helical" evidence="1">
    <location>
        <begin position="12"/>
        <end position="36"/>
    </location>
</feature>
<keyword evidence="1" id="KW-0472">Membrane</keyword>
<protein>
    <submittedName>
        <fullName evidence="3">PH domain-containing protein</fullName>
    </submittedName>
</protein>
<dbReference type="InterPro" id="IPR019421">
    <property type="entry name" value="7TM_GPCR_serpentine_rcpt_Srd"/>
</dbReference>
<dbReference type="WBParaSite" id="ACRNAN_scaffold215.g7157.t1">
    <property type="protein sequence ID" value="ACRNAN_scaffold215.g7157.t1"/>
    <property type="gene ID" value="ACRNAN_scaffold215.g7157"/>
</dbReference>
<keyword evidence="1" id="KW-0812">Transmembrane</keyword>
<evidence type="ECO:0000313" key="2">
    <source>
        <dbReference type="Proteomes" id="UP000887540"/>
    </source>
</evidence>
<dbReference type="Proteomes" id="UP000887540">
    <property type="component" value="Unplaced"/>
</dbReference>
<dbReference type="AlphaFoldDB" id="A0A914D998"/>
<accession>A0A914D998</accession>
<dbReference type="Pfam" id="PF10317">
    <property type="entry name" value="7TM_GPCR_Srd"/>
    <property type="match status" value="1"/>
</dbReference>
<proteinExistence type="predicted"/>
<evidence type="ECO:0000313" key="3">
    <source>
        <dbReference type="WBParaSite" id="ACRNAN_scaffold215.g7157.t1"/>
    </source>
</evidence>
<feature type="transmembrane region" description="Helical" evidence="1">
    <location>
        <begin position="42"/>
        <end position="66"/>
    </location>
</feature>
<evidence type="ECO:0000256" key="1">
    <source>
        <dbReference type="SAM" id="Phobius"/>
    </source>
</evidence>
<reference evidence="3" key="1">
    <citation type="submission" date="2022-11" db="UniProtKB">
        <authorList>
            <consortium name="WormBaseParasite"/>
        </authorList>
    </citation>
    <scope>IDENTIFICATION</scope>
</reference>
<organism evidence="2 3">
    <name type="scientific">Acrobeloides nanus</name>
    <dbReference type="NCBI Taxonomy" id="290746"/>
    <lineage>
        <taxon>Eukaryota</taxon>
        <taxon>Metazoa</taxon>
        <taxon>Ecdysozoa</taxon>
        <taxon>Nematoda</taxon>
        <taxon>Chromadorea</taxon>
        <taxon>Rhabditida</taxon>
        <taxon>Tylenchina</taxon>
        <taxon>Cephalobomorpha</taxon>
        <taxon>Cephaloboidea</taxon>
        <taxon>Cephalobidae</taxon>
        <taxon>Acrobeloides</taxon>
    </lineage>
</organism>
<name>A0A914D998_9BILA</name>